<dbReference type="Proteomes" id="UP000024635">
    <property type="component" value="Unassembled WGS sequence"/>
</dbReference>
<accession>A0A016T8N0</accession>
<dbReference type="AlphaFoldDB" id="A0A016T8N0"/>
<evidence type="ECO:0000313" key="2">
    <source>
        <dbReference type="Proteomes" id="UP000024635"/>
    </source>
</evidence>
<name>A0A016T8N0_9BILA</name>
<gene>
    <name evidence="1" type="primary">Acey_s0126.g1359</name>
    <name evidence="1" type="ORF">Y032_0126g1359</name>
</gene>
<organism evidence="1 2">
    <name type="scientific">Ancylostoma ceylanicum</name>
    <dbReference type="NCBI Taxonomy" id="53326"/>
    <lineage>
        <taxon>Eukaryota</taxon>
        <taxon>Metazoa</taxon>
        <taxon>Ecdysozoa</taxon>
        <taxon>Nematoda</taxon>
        <taxon>Chromadorea</taxon>
        <taxon>Rhabditida</taxon>
        <taxon>Rhabditina</taxon>
        <taxon>Rhabditomorpha</taxon>
        <taxon>Strongyloidea</taxon>
        <taxon>Ancylostomatidae</taxon>
        <taxon>Ancylostomatinae</taxon>
        <taxon>Ancylostoma</taxon>
    </lineage>
</organism>
<protein>
    <submittedName>
        <fullName evidence="1">Uncharacterized protein</fullName>
    </submittedName>
</protein>
<keyword evidence="2" id="KW-1185">Reference proteome</keyword>
<dbReference type="EMBL" id="JARK01001462">
    <property type="protein sequence ID" value="EYB99025.1"/>
    <property type="molecule type" value="Genomic_DNA"/>
</dbReference>
<sequence>MPIYFRFMTIPKTKSDVYNKQDECCETNFNDSIGPKRARNSCPKCACGEDEFTFENVTFPDKTAFEDWKRKFEDDNITRSSNREDIPNSHYHIYAM</sequence>
<reference evidence="2" key="1">
    <citation type="journal article" date="2015" name="Nat. Genet.">
        <title>The genome and transcriptome of the zoonotic hookworm Ancylostoma ceylanicum identify infection-specific gene families.</title>
        <authorList>
            <person name="Schwarz E.M."/>
            <person name="Hu Y."/>
            <person name="Antoshechkin I."/>
            <person name="Miller M.M."/>
            <person name="Sternberg P.W."/>
            <person name="Aroian R.V."/>
        </authorList>
    </citation>
    <scope>NUCLEOTIDE SEQUENCE</scope>
    <source>
        <strain evidence="2">HY135</strain>
    </source>
</reference>
<evidence type="ECO:0000313" key="1">
    <source>
        <dbReference type="EMBL" id="EYB99025.1"/>
    </source>
</evidence>
<proteinExistence type="predicted"/>
<comment type="caution">
    <text evidence="1">The sequence shown here is derived from an EMBL/GenBank/DDBJ whole genome shotgun (WGS) entry which is preliminary data.</text>
</comment>